<accession>A0A7J7FSJ9</accession>
<organism evidence="2 3">
    <name type="scientific">Camellia sinensis</name>
    <name type="common">Tea plant</name>
    <name type="synonym">Thea sinensis</name>
    <dbReference type="NCBI Taxonomy" id="4442"/>
    <lineage>
        <taxon>Eukaryota</taxon>
        <taxon>Viridiplantae</taxon>
        <taxon>Streptophyta</taxon>
        <taxon>Embryophyta</taxon>
        <taxon>Tracheophyta</taxon>
        <taxon>Spermatophyta</taxon>
        <taxon>Magnoliopsida</taxon>
        <taxon>eudicotyledons</taxon>
        <taxon>Gunneridae</taxon>
        <taxon>Pentapetalae</taxon>
        <taxon>asterids</taxon>
        <taxon>Ericales</taxon>
        <taxon>Theaceae</taxon>
        <taxon>Camellia</taxon>
    </lineage>
</organism>
<protein>
    <submittedName>
        <fullName evidence="2">Uncharacterized protein</fullName>
    </submittedName>
</protein>
<reference evidence="2 3" key="2">
    <citation type="submission" date="2020-07" db="EMBL/GenBank/DDBJ databases">
        <title>Genome assembly of wild tea tree DASZ reveals pedigree and selection history of tea varieties.</title>
        <authorList>
            <person name="Zhang W."/>
        </authorList>
    </citation>
    <scope>NUCLEOTIDE SEQUENCE [LARGE SCALE GENOMIC DNA]</scope>
    <source>
        <strain evidence="3">cv. G240</strain>
        <tissue evidence="2">Leaf</tissue>
    </source>
</reference>
<proteinExistence type="predicted"/>
<name>A0A7J7FSJ9_CAMSI</name>
<keyword evidence="3" id="KW-1185">Reference proteome</keyword>
<evidence type="ECO:0000256" key="1">
    <source>
        <dbReference type="SAM" id="MobiDB-lite"/>
    </source>
</evidence>
<reference evidence="3" key="1">
    <citation type="journal article" date="2020" name="Nat. Commun.">
        <title>Genome assembly of wild tea tree DASZ reveals pedigree and selection history of tea varieties.</title>
        <authorList>
            <person name="Zhang W."/>
            <person name="Zhang Y."/>
            <person name="Qiu H."/>
            <person name="Guo Y."/>
            <person name="Wan H."/>
            <person name="Zhang X."/>
            <person name="Scossa F."/>
            <person name="Alseekh S."/>
            <person name="Zhang Q."/>
            <person name="Wang P."/>
            <person name="Xu L."/>
            <person name="Schmidt M.H."/>
            <person name="Jia X."/>
            <person name="Li D."/>
            <person name="Zhu A."/>
            <person name="Guo F."/>
            <person name="Chen W."/>
            <person name="Ni D."/>
            <person name="Usadel B."/>
            <person name="Fernie A.R."/>
            <person name="Wen W."/>
        </authorList>
    </citation>
    <scope>NUCLEOTIDE SEQUENCE [LARGE SCALE GENOMIC DNA]</scope>
    <source>
        <strain evidence="3">cv. G240</strain>
    </source>
</reference>
<evidence type="ECO:0000313" key="3">
    <source>
        <dbReference type="Proteomes" id="UP000593564"/>
    </source>
</evidence>
<feature type="compositionally biased region" description="Low complexity" evidence="1">
    <location>
        <begin position="13"/>
        <end position="22"/>
    </location>
</feature>
<dbReference type="Proteomes" id="UP000593564">
    <property type="component" value="Unassembled WGS sequence"/>
</dbReference>
<dbReference type="EMBL" id="JACBKZ010000015">
    <property type="protein sequence ID" value="KAF5931239.1"/>
    <property type="molecule type" value="Genomic_DNA"/>
</dbReference>
<evidence type="ECO:0000313" key="2">
    <source>
        <dbReference type="EMBL" id="KAF5931239.1"/>
    </source>
</evidence>
<comment type="caution">
    <text evidence="2">The sequence shown here is derived from an EMBL/GenBank/DDBJ whole genome shotgun (WGS) entry which is preliminary data.</text>
</comment>
<feature type="region of interest" description="Disordered" evidence="1">
    <location>
        <begin position="1"/>
        <end position="25"/>
    </location>
</feature>
<dbReference type="AlphaFoldDB" id="A0A7J7FSJ9"/>
<sequence length="102" mass="10832">MEEARPLAPPLSAPATAAESTTCGRSEDYHQLLPAVSSGGAKRSYSSCDTRIIVSDRHSSLADLTHCLSKTLLHDRSLSTLSLSLFGSAADPTRSRTTTVRS</sequence>
<gene>
    <name evidence="2" type="ORF">HYC85_032112</name>
</gene>